<dbReference type="GO" id="GO:0016740">
    <property type="term" value="F:transferase activity"/>
    <property type="evidence" value="ECO:0007669"/>
    <property type="project" value="UniProtKB-KW"/>
</dbReference>
<dbReference type="Proteomes" id="UP000254807">
    <property type="component" value="Unassembled WGS sequence"/>
</dbReference>
<dbReference type="AlphaFoldDB" id="A0A376GYF0"/>
<dbReference type="GO" id="GO:0000049">
    <property type="term" value="F:tRNA binding"/>
    <property type="evidence" value="ECO:0007669"/>
    <property type="project" value="UniProtKB-KW"/>
</dbReference>
<comment type="subcellular location">
    <subcellularLocation>
        <location evidence="3">Cytoplasm</location>
    </subcellularLocation>
</comment>
<evidence type="ECO:0000313" key="4">
    <source>
        <dbReference type="EMBL" id="STD81934.1"/>
    </source>
</evidence>
<keyword evidence="4" id="KW-0808">Transferase</keyword>
<feature type="binding site" evidence="3">
    <location>
        <position position="101"/>
    </location>
    <ligand>
        <name>ATP</name>
        <dbReference type="ChEBI" id="CHEBI:30616"/>
    </ligand>
</feature>
<keyword evidence="3" id="KW-0694">RNA-binding</keyword>
<dbReference type="GO" id="GO:0005737">
    <property type="term" value="C:cytoplasm"/>
    <property type="evidence" value="ECO:0007669"/>
    <property type="project" value="UniProtKB-SubCell"/>
</dbReference>
<keyword evidence="2 3" id="KW-0819">tRNA processing</keyword>
<keyword evidence="5" id="KW-1185">Reference proteome</keyword>
<comment type="catalytic activity">
    <reaction evidence="3">
        <text>cytidine(34) in elongator tRNA(Met) + acetate + ATP = N(4)-acetylcytidine(34) in elongator tRNA(Met) + AMP + diphosphate</text>
        <dbReference type="Rhea" id="RHEA:58144"/>
        <dbReference type="Rhea" id="RHEA-COMP:10693"/>
        <dbReference type="Rhea" id="RHEA-COMP:10694"/>
        <dbReference type="ChEBI" id="CHEBI:30089"/>
        <dbReference type="ChEBI" id="CHEBI:30616"/>
        <dbReference type="ChEBI" id="CHEBI:33019"/>
        <dbReference type="ChEBI" id="CHEBI:74900"/>
        <dbReference type="ChEBI" id="CHEBI:82748"/>
        <dbReference type="ChEBI" id="CHEBI:456215"/>
    </reaction>
</comment>
<keyword evidence="3" id="KW-0820">tRNA-binding</keyword>
<dbReference type="HAMAP" id="MF_01539">
    <property type="entry name" value="TmcAL"/>
    <property type="match status" value="1"/>
</dbReference>
<feature type="binding site" evidence="3">
    <location>
        <position position="186"/>
    </location>
    <ligand>
        <name>ATP</name>
        <dbReference type="ChEBI" id="CHEBI:30616"/>
    </ligand>
</feature>
<dbReference type="SUPFAM" id="SSF52374">
    <property type="entry name" value="Nucleotidylyl transferase"/>
    <property type="match status" value="1"/>
</dbReference>
<evidence type="ECO:0000256" key="3">
    <source>
        <dbReference type="HAMAP-Rule" id="MF_01539"/>
    </source>
</evidence>
<dbReference type="Gene3D" id="3.40.50.620">
    <property type="entry name" value="HUPs"/>
    <property type="match status" value="1"/>
</dbReference>
<keyword evidence="3" id="KW-0547">Nucleotide-binding</keyword>
<dbReference type="PANTHER" id="PTHR37825">
    <property type="entry name" value="TRNA(MET) CYTIDINE ACETATE LIGASE"/>
    <property type="match status" value="1"/>
</dbReference>
<comment type="similarity">
    <text evidence="3">Belongs to the TmcAL family.</text>
</comment>
<dbReference type="GO" id="GO:0006400">
    <property type="term" value="P:tRNA modification"/>
    <property type="evidence" value="ECO:0007669"/>
    <property type="project" value="UniProtKB-UniRule"/>
</dbReference>
<dbReference type="InterPro" id="IPR008513">
    <property type="entry name" value="tRNA(Met)_cyd_acetate_ligase"/>
</dbReference>
<dbReference type="NCBIfam" id="NF010191">
    <property type="entry name" value="PRK13670.1"/>
    <property type="match status" value="1"/>
</dbReference>
<organism evidence="4 5">
    <name type="scientific">Enterococcus gallinarum</name>
    <dbReference type="NCBI Taxonomy" id="1353"/>
    <lineage>
        <taxon>Bacteria</taxon>
        <taxon>Bacillati</taxon>
        <taxon>Bacillota</taxon>
        <taxon>Bacilli</taxon>
        <taxon>Lactobacillales</taxon>
        <taxon>Enterococcaceae</taxon>
        <taxon>Enterococcus</taxon>
    </lineage>
</organism>
<protein>
    <recommendedName>
        <fullName evidence="3">tRNA(Met) cytidine acetate ligase</fullName>
        <ecNumber evidence="3">6.3.4.-</ecNumber>
    </recommendedName>
</protein>
<dbReference type="GO" id="GO:0016879">
    <property type="term" value="F:ligase activity, forming carbon-nitrogen bonds"/>
    <property type="evidence" value="ECO:0007669"/>
    <property type="project" value="UniProtKB-UniRule"/>
</dbReference>
<feature type="binding site" evidence="3">
    <location>
        <begin position="7"/>
        <end position="20"/>
    </location>
    <ligand>
        <name>ATP</name>
        <dbReference type="ChEBI" id="CHEBI:30616"/>
    </ligand>
</feature>
<dbReference type="PANTHER" id="PTHR37825:SF1">
    <property type="entry name" value="TRNA(MET) CYTIDINE ACETATE LIGASE"/>
    <property type="match status" value="1"/>
</dbReference>
<dbReference type="InterPro" id="IPR014729">
    <property type="entry name" value="Rossmann-like_a/b/a_fold"/>
</dbReference>
<name>A0A376GYF0_ENTGA</name>
<keyword evidence="3" id="KW-0963">Cytoplasm</keyword>
<dbReference type="Pfam" id="PF05636">
    <property type="entry name" value="HIGH_NTase1"/>
    <property type="match status" value="1"/>
</dbReference>
<reference evidence="4 5" key="1">
    <citation type="submission" date="2018-06" db="EMBL/GenBank/DDBJ databases">
        <authorList>
            <consortium name="Pathogen Informatics"/>
            <person name="Doyle S."/>
        </authorList>
    </citation>
    <scope>NUCLEOTIDE SEQUENCE [LARGE SCALE GENOMIC DNA]</scope>
    <source>
        <strain evidence="4 5">NCTC12360</strain>
    </source>
</reference>
<dbReference type="OrthoDB" id="9769796at2"/>
<dbReference type="GO" id="GO:0005524">
    <property type="term" value="F:ATP binding"/>
    <property type="evidence" value="ECO:0007669"/>
    <property type="project" value="UniProtKB-KW"/>
</dbReference>
<keyword evidence="1 3" id="KW-0436">Ligase</keyword>
<comment type="caution">
    <text evidence="3">Lacks conserved residue(s) required for the propagation of feature annotation.</text>
</comment>
<dbReference type="RefSeq" id="WP_060813372.1">
    <property type="nucleotide sequence ID" value="NZ_JARPZP010000005.1"/>
</dbReference>
<keyword evidence="3" id="KW-0067">ATP-binding</keyword>
<comment type="function">
    <text evidence="3">Catalyzes the formation of N(4)-acetylcytidine (ac(4)C) at the wobble position of elongator tRNA(Met), using acetate and ATP as substrates. First activates an acetate ion to form acetyladenylate (Ac-AMP) and then transfers the acetyl group to tRNA to form ac(4)C34.</text>
</comment>
<dbReference type="EMBL" id="UFYW01000001">
    <property type="protein sequence ID" value="STD81934.1"/>
    <property type="molecule type" value="Genomic_DNA"/>
</dbReference>
<accession>A0A376GYF0</accession>
<feature type="binding site" evidence="3">
    <location>
        <position position="161"/>
    </location>
    <ligand>
        <name>ATP</name>
        <dbReference type="ChEBI" id="CHEBI:30616"/>
    </ligand>
</feature>
<evidence type="ECO:0000256" key="1">
    <source>
        <dbReference type="ARBA" id="ARBA00022598"/>
    </source>
</evidence>
<evidence type="ECO:0000313" key="5">
    <source>
        <dbReference type="Proteomes" id="UP000254807"/>
    </source>
</evidence>
<gene>
    <name evidence="3" type="primary">tmcAL</name>
    <name evidence="4" type="ORF">NCTC12360_00351</name>
</gene>
<proteinExistence type="inferred from homology"/>
<dbReference type="EC" id="6.3.4.-" evidence="3"/>
<sequence length="387" mass="44127">MQACGIVVEYNPFHNGHEFHVQQARKASGADVVVAVMSGNFLQRGEPAIVDKWQRARAALENGVDLIVELPPAWSVQSADFFAKGAIRILQSLDCSFLCFGTDAPEPFDYEAFAHFEQNNQEVINQFFRENASENQTYTQKMHAAFAAVYPDFLAEAHLPNHILGMRYARETCQYPSPMKLLPIPRKQAAYHSQELSGGMIASATAIRKAVKAGQEIKGYVPESVRNDLLDQAIDWEFFWPLLQYQLIATPLEQLRTRYQVTEGLEYRIKDCLHATSFAEFMALLKTKRYTRTRLQRLMCYLLFQATSEEVQQAQKNTGIRILGFTTAGQNYLKQVKKKTDLPLISKFGKKESERFGYSLRVDQIYQLASPQIVEQNFGRSPIFLKN</sequence>
<evidence type="ECO:0000256" key="2">
    <source>
        <dbReference type="ARBA" id="ARBA00022694"/>
    </source>
</evidence>